<keyword evidence="6" id="KW-1133">Transmembrane helix</keyword>
<keyword evidence="5" id="KW-0630">Potassium</keyword>
<comment type="similarity">
    <text evidence="9">Belongs to the monovalent cation:proton antiporter 2 (CPA2) transporter (TC 2.A.37) family. CHX (TC 2.A.37.4) subfamily.</text>
</comment>
<evidence type="ECO:0000256" key="1">
    <source>
        <dbReference type="ARBA" id="ARBA00004141"/>
    </source>
</evidence>
<keyword evidence="2" id="KW-0813">Transport</keyword>
<evidence type="ECO:0000256" key="6">
    <source>
        <dbReference type="ARBA" id="ARBA00022989"/>
    </source>
</evidence>
<reference evidence="14" key="1">
    <citation type="journal article" date="2020" name="Nat. Commun.">
        <title>Genome sequence of the cluster root forming white lupin.</title>
        <authorList>
            <person name="Hufnagel B."/>
            <person name="Marques A."/>
            <person name="Soriano A."/>
            <person name="Marques L."/>
            <person name="Divol F."/>
            <person name="Doumas P."/>
            <person name="Sallet E."/>
            <person name="Mancinotti D."/>
            <person name="Carrere S."/>
            <person name="Marande W."/>
            <person name="Arribat S."/>
            <person name="Keller J."/>
            <person name="Huneau C."/>
            <person name="Blein T."/>
            <person name="Aime D."/>
            <person name="Laguerre M."/>
            <person name="Taylor J."/>
            <person name="Schubert V."/>
            <person name="Nelson M."/>
            <person name="Geu-Flores F."/>
            <person name="Crespi M."/>
            <person name="Gallardo-Guerrero K."/>
            <person name="Delaux P.-M."/>
            <person name="Salse J."/>
            <person name="Berges H."/>
            <person name="Guyot R."/>
            <person name="Gouzy J."/>
            <person name="Peret B."/>
        </authorList>
    </citation>
    <scope>NUCLEOTIDE SEQUENCE [LARGE SCALE GENOMIC DNA]</scope>
    <source>
        <strain evidence="14">cv. Amiga</strain>
    </source>
</reference>
<evidence type="ECO:0000256" key="2">
    <source>
        <dbReference type="ARBA" id="ARBA00022448"/>
    </source>
</evidence>
<evidence type="ECO:0000313" key="14">
    <source>
        <dbReference type="Proteomes" id="UP000447434"/>
    </source>
</evidence>
<dbReference type="InterPro" id="IPR057291">
    <property type="entry name" value="CHX17_2nd"/>
</dbReference>
<dbReference type="GO" id="GO:0006885">
    <property type="term" value="P:regulation of pH"/>
    <property type="evidence" value="ECO:0007669"/>
    <property type="project" value="TreeGrafter"/>
</dbReference>
<dbReference type="GO" id="GO:1902600">
    <property type="term" value="P:proton transmembrane transport"/>
    <property type="evidence" value="ECO:0007669"/>
    <property type="project" value="InterPro"/>
</dbReference>
<sequence>MAGSSALNMSMFGNSALDNNIYVCEINRSKFQRSSGIFFGENPLKYTLPVIVLQTTLVGLLTTILQLLLIPHGVTNFSPRLLAGLIMGPSILGEIDLVRKYLFPPRTYYINDTIAFFGSMMYMFVIGIKIDLSSVLKSLRRGKRAWAIGTCSLIIPLTLSTTSAVLLRLTLSSSEEKLYSTIVPTAVLISLTSFHVTSTHLADLKLLNSDIGRIGVSSSIVGGTLSAILVTIVFSLRQSRLRHDNSFNMMMVSLIVMVIFIAYVLRPIMFWMIRQTPKGKPVKESYIVSVFFMLLGCAYIGESIGEHFMIGPILLGLAVPDGPPLASALVEKLDTMVSSVFLPLYFLYTGSKFKVFLIDAPSFAVVQLVAFISLFGKVIGTMLPSIYCKMPVVDALCLGLILSARGITELLYFQACLHYLIIDGQSYGNVVIALLWMTGLTTPIVKYLYDPSKGYLSLNRKRNIEHASPGVELQLMACIYSEENSPSIINILEMSNSTQENPICFHVLHLIQLTGRATPLFIDHQVGDKTTSDSSVHSTQSYSQHIINAFRLYEEQNLGTVAVKLFTSISPYETMHDEICMQAAEKRVSMLIVPFHRQWTSNGVSESALPIRALNRHLLRIAPCSVGILIERGALNRSSAITCMSFYSVGVIFIEGPDDREALVYAMRMAERLNVRVTVVRLVEPRRIKNRVLINRDSDANLIDKFKFDYTHIKRHDYKEEIVRDSVEVINVVRSLEGCFDLILVGRRHASESSSLFNGLTEWNEYPELGYVGDMLVCSDSTFDGSVLVIQQQKLGAVHHVEYLDSSVINTKKKSFTIVDMPHGIKV</sequence>
<dbReference type="Proteomes" id="UP000447434">
    <property type="component" value="Chromosome 17"/>
</dbReference>
<evidence type="ECO:0000259" key="11">
    <source>
        <dbReference type="Pfam" id="PF23256"/>
    </source>
</evidence>
<feature type="domain" description="Cation/H(+) antiporter C-terminal" evidence="12">
    <location>
        <begin position="648"/>
        <end position="793"/>
    </location>
</feature>
<dbReference type="PANTHER" id="PTHR32468">
    <property type="entry name" value="CATION/H + ANTIPORTER"/>
    <property type="match status" value="1"/>
</dbReference>
<dbReference type="PANTHER" id="PTHR32468:SF66">
    <property type="entry name" value="CATION_H+ EXCHANGER DOMAIN-CONTAINING PROTEIN"/>
    <property type="match status" value="1"/>
</dbReference>
<dbReference type="InterPro" id="IPR050794">
    <property type="entry name" value="CPA2_transporter"/>
</dbReference>
<dbReference type="GO" id="GO:0016020">
    <property type="term" value="C:membrane"/>
    <property type="evidence" value="ECO:0007669"/>
    <property type="project" value="UniProtKB-SubCell"/>
</dbReference>
<evidence type="ECO:0000256" key="8">
    <source>
        <dbReference type="ARBA" id="ARBA00023136"/>
    </source>
</evidence>
<evidence type="ECO:0000256" key="9">
    <source>
        <dbReference type="ARBA" id="ARBA00038341"/>
    </source>
</evidence>
<dbReference type="AlphaFoldDB" id="A0A6A4P6L6"/>
<evidence type="ECO:0000256" key="5">
    <source>
        <dbReference type="ARBA" id="ARBA00022958"/>
    </source>
</evidence>
<evidence type="ECO:0000259" key="12">
    <source>
        <dbReference type="Pfam" id="PF23259"/>
    </source>
</evidence>
<keyword evidence="7" id="KW-0406">Ion transport</keyword>
<comment type="subcellular location">
    <subcellularLocation>
        <location evidence="1">Membrane</location>
        <topology evidence="1">Multi-pass membrane protein</topology>
    </subcellularLocation>
</comment>
<protein>
    <submittedName>
        <fullName evidence="13">Putative cation/H+ exchanger, rossmann-like alpha/beta/alpha sandwich</fullName>
    </submittedName>
</protein>
<evidence type="ECO:0000259" key="10">
    <source>
        <dbReference type="Pfam" id="PF00999"/>
    </source>
</evidence>
<comment type="caution">
    <text evidence="13">The sequence shown here is derived from an EMBL/GenBank/DDBJ whole genome shotgun (WGS) entry which is preliminary data.</text>
</comment>
<keyword evidence="4" id="KW-0812">Transmembrane</keyword>
<evidence type="ECO:0000256" key="3">
    <source>
        <dbReference type="ARBA" id="ARBA00022538"/>
    </source>
</evidence>
<dbReference type="Pfam" id="PF00999">
    <property type="entry name" value="Na_H_Exchanger"/>
    <property type="match status" value="1"/>
</dbReference>
<dbReference type="Gene3D" id="1.20.1530.20">
    <property type="match status" value="1"/>
</dbReference>
<dbReference type="GO" id="GO:0015297">
    <property type="term" value="F:antiporter activity"/>
    <property type="evidence" value="ECO:0007669"/>
    <property type="project" value="InterPro"/>
</dbReference>
<keyword evidence="14" id="KW-1185">Reference proteome</keyword>
<dbReference type="GO" id="GO:0012505">
    <property type="term" value="C:endomembrane system"/>
    <property type="evidence" value="ECO:0007669"/>
    <property type="project" value="TreeGrafter"/>
</dbReference>
<dbReference type="Pfam" id="PF23259">
    <property type="entry name" value="CHX17_C"/>
    <property type="match status" value="1"/>
</dbReference>
<evidence type="ECO:0000256" key="4">
    <source>
        <dbReference type="ARBA" id="ARBA00022692"/>
    </source>
</evidence>
<dbReference type="GO" id="GO:0006813">
    <property type="term" value="P:potassium ion transport"/>
    <property type="evidence" value="ECO:0007669"/>
    <property type="project" value="UniProtKB-KW"/>
</dbReference>
<dbReference type="Pfam" id="PF23256">
    <property type="entry name" value="CHX17_2nd"/>
    <property type="match status" value="1"/>
</dbReference>
<proteinExistence type="inferred from homology"/>
<dbReference type="InterPro" id="IPR006153">
    <property type="entry name" value="Cation/H_exchanger_TM"/>
</dbReference>
<keyword evidence="8" id="KW-0472">Membrane</keyword>
<gene>
    <name evidence="13" type="ORF">Lalb_Chr17g0345451</name>
</gene>
<evidence type="ECO:0000313" key="13">
    <source>
        <dbReference type="EMBL" id="KAE9596074.1"/>
    </source>
</evidence>
<accession>A0A6A4P6L6</accession>
<feature type="domain" description="Cation/H(+) antiporter central" evidence="11">
    <location>
        <begin position="536"/>
        <end position="634"/>
    </location>
</feature>
<feature type="domain" description="Cation/H+ exchanger transmembrane" evidence="10">
    <location>
        <begin position="81"/>
        <end position="445"/>
    </location>
</feature>
<dbReference type="InterPro" id="IPR038770">
    <property type="entry name" value="Na+/solute_symporter_sf"/>
</dbReference>
<keyword evidence="3" id="KW-0633">Potassium transport</keyword>
<dbReference type="OrthoDB" id="1868135at2759"/>
<dbReference type="InterPro" id="IPR057290">
    <property type="entry name" value="CHX17_C"/>
</dbReference>
<organism evidence="13 14">
    <name type="scientific">Lupinus albus</name>
    <name type="common">White lupine</name>
    <name type="synonym">Lupinus termis</name>
    <dbReference type="NCBI Taxonomy" id="3870"/>
    <lineage>
        <taxon>Eukaryota</taxon>
        <taxon>Viridiplantae</taxon>
        <taxon>Streptophyta</taxon>
        <taxon>Embryophyta</taxon>
        <taxon>Tracheophyta</taxon>
        <taxon>Spermatophyta</taxon>
        <taxon>Magnoliopsida</taxon>
        <taxon>eudicotyledons</taxon>
        <taxon>Gunneridae</taxon>
        <taxon>Pentapetalae</taxon>
        <taxon>rosids</taxon>
        <taxon>fabids</taxon>
        <taxon>Fabales</taxon>
        <taxon>Fabaceae</taxon>
        <taxon>Papilionoideae</taxon>
        <taxon>50 kb inversion clade</taxon>
        <taxon>genistoids sensu lato</taxon>
        <taxon>core genistoids</taxon>
        <taxon>Genisteae</taxon>
        <taxon>Lupinus</taxon>
    </lineage>
</organism>
<dbReference type="EMBL" id="WOCE01000017">
    <property type="protein sequence ID" value="KAE9596074.1"/>
    <property type="molecule type" value="Genomic_DNA"/>
</dbReference>
<name>A0A6A4P6L6_LUPAL</name>
<evidence type="ECO:0000256" key="7">
    <source>
        <dbReference type="ARBA" id="ARBA00023065"/>
    </source>
</evidence>